<dbReference type="EMBL" id="MU864475">
    <property type="protein sequence ID" value="KAK4184764.1"/>
    <property type="molecule type" value="Genomic_DNA"/>
</dbReference>
<accession>A0AAN7AFK0</accession>
<organism evidence="3 4">
    <name type="scientific">Podospora australis</name>
    <dbReference type="NCBI Taxonomy" id="1536484"/>
    <lineage>
        <taxon>Eukaryota</taxon>
        <taxon>Fungi</taxon>
        <taxon>Dikarya</taxon>
        <taxon>Ascomycota</taxon>
        <taxon>Pezizomycotina</taxon>
        <taxon>Sordariomycetes</taxon>
        <taxon>Sordariomycetidae</taxon>
        <taxon>Sordariales</taxon>
        <taxon>Podosporaceae</taxon>
        <taxon>Podospora</taxon>
    </lineage>
</organism>
<evidence type="ECO:0000256" key="2">
    <source>
        <dbReference type="SAM" id="Phobius"/>
    </source>
</evidence>
<gene>
    <name evidence="3" type="ORF">QBC35DRAFT_40254</name>
</gene>
<feature type="region of interest" description="Disordered" evidence="1">
    <location>
        <begin position="651"/>
        <end position="679"/>
    </location>
</feature>
<keyword evidence="2" id="KW-1133">Transmembrane helix</keyword>
<dbReference type="PANTHER" id="PTHR42044:SF2">
    <property type="entry name" value="DUF676 DOMAIN-CONTAINING PROTEIN"/>
    <property type="match status" value="1"/>
</dbReference>
<dbReference type="PANTHER" id="PTHR42044">
    <property type="entry name" value="DUF676 DOMAIN-CONTAINING PROTEIN-RELATED"/>
    <property type="match status" value="1"/>
</dbReference>
<feature type="transmembrane region" description="Helical" evidence="2">
    <location>
        <begin position="279"/>
        <end position="299"/>
    </location>
</feature>
<name>A0AAN7AFK0_9PEZI</name>
<evidence type="ECO:0000313" key="4">
    <source>
        <dbReference type="Proteomes" id="UP001302126"/>
    </source>
</evidence>
<proteinExistence type="predicted"/>
<protein>
    <submittedName>
        <fullName evidence="3">Uncharacterized protein</fullName>
    </submittedName>
</protein>
<keyword evidence="4" id="KW-1185">Reference proteome</keyword>
<evidence type="ECO:0000313" key="3">
    <source>
        <dbReference type="EMBL" id="KAK4184764.1"/>
    </source>
</evidence>
<comment type="caution">
    <text evidence="3">The sequence shown here is derived from an EMBL/GenBank/DDBJ whole genome shotgun (WGS) entry which is preliminary data.</text>
</comment>
<reference evidence="3" key="1">
    <citation type="journal article" date="2023" name="Mol. Phylogenet. Evol.">
        <title>Genome-scale phylogeny and comparative genomics of the fungal order Sordariales.</title>
        <authorList>
            <person name="Hensen N."/>
            <person name="Bonometti L."/>
            <person name="Westerberg I."/>
            <person name="Brannstrom I.O."/>
            <person name="Guillou S."/>
            <person name="Cros-Aarteil S."/>
            <person name="Calhoun S."/>
            <person name="Haridas S."/>
            <person name="Kuo A."/>
            <person name="Mondo S."/>
            <person name="Pangilinan J."/>
            <person name="Riley R."/>
            <person name="LaButti K."/>
            <person name="Andreopoulos B."/>
            <person name="Lipzen A."/>
            <person name="Chen C."/>
            <person name="Yan M."/>
            <person name="Daum C."/>
            <person name="Ng V."/>
            <person name="Clum A."/>
            <person name="Steindorff A."/>
            <person name="Ohm R.A."/>
            <person name="Martin F."/>
            <person name="Silar P."/>
            <person name="Natvig D.O."/>
            <person name="Lalanne C."/>
            <person name="Gautier V."/>
            <person name="Ament-Velasquez S.L."/>
            <person name="Kruys A."/>
            <person name="Hutchinson M.I."/>
            <person name="Powell A.J."/>
            <person name="Barry K."/>
            <person name="Miller A.N."/>
            <person name="Grigoriev I.V."/>
            <person name="Debuchy R."/>
            <person name="Gladieux P."/>
            <person name="Hiltunen Thoren M."/>
            <person name="Johannesson H."/>
        </authorList>
    </citation>
    <scope>NUCLEOTIDE SEQUENCE</scope>
    <source>
        <strain evidence="3">PSN309</strain>
    </source>
</reference>
<keyword evidence="2" id="KW-0472">Membrane</keyword>
<reference evidence="3" key="2">
    <citation type="submission" date="2023-05" db="EMBL/GenBank/DDBJ databases">
        <authorList>
            <consortium name="Lawrence Berkeley National Laboratory"/>
            <person name="Steindorff A."/>
            <person name="Hensen N."/>
            <person name="Bonometti L."/>
            <person name="Westerberg I."/>
            <person name="Brannstrom I.O."/>
            <person name="Guillou S."/>
            <person name="Cros-Aarteil S."/>
            <person name="Calhoun S."/>
            <person name="Haridas S."/>
            <person name="Kuo A."/>
            <person name="Mondo S."/>
            <person name="Pangilinan J."/>
            <person name="Riley R."/>
            <person name="Labutti K."/>
            <person name="Andreopoulos B."/>
            <person name="Lipzen A."/>
            <person name="Chen C."/>
            <person name="Yanf M."/>
            <person name="Daum C."/>
            <person name="Ng V."/>
            <person name="Clum A."/>
            <person name="Ohm R."/>
            <person name="Martin F."/>
            <person name="Silar P."/>
            <person name="Natvig D."/>
            <person name="Lalanne C."/>
            <person name="Gautier V."/>
            <person name="Ament-Velasquez S.L."/>
            <person name="Kruys A."/>
            <person name="Hutchinson M.I."/>
            <person name="Powell A.J."/>
            <person name="Barry K."/>
            <person name="Miller A.N."/>
            <person name="Grigoriev I.V."/>
            <person name="Debuchy R."/>
            <person name="Gladieux P."/>
            <person name="Thoren M.H."/>
            <person name="Johannesson H."/>
        </authorList>
    </citation>
    <scope>NUCLEOTIDE SEQUENCE</scope>
    <source>
        <strain evidence="3">PSN309</strain>
    </source>
</reference>
<feature type="transmembrane region" description="Helical" evidence="2">
    <location>
        <begin position="305"/>
        <end position="325"/>
    </location>
</feature>
<dbReference type="Proteomes" id="UP001302126">
    <property type="component" value="Unassembled WGS sequence"/>
</dbReference>
<keyword evidence="2" id="KW-0812">Transmembrane</keyword>
<sequence>MSDEKRAPDRLSSGAQPQELTLREGYTRISRDLTRCQILAARLYGLQPYDTLPPSSSDTELLRAKPLLPAPTVVKLLVDHNVRLNAWEVECGLTPNEIWQEDSWLYLLDKSSNMGLRRLLADALQSLGSVVLDTLSRLEAVAKLDPGDEHWDATMTQKCHEIGVGVYRLAELHPLIQMFRASIEVGGGSEPRHEGPLARLKRHIVSLRGSIRLAVNVSLDEPDVRNSRQDSESVFRSLWVDVKLIGRNRQLWVPTQSHQWVRLLQFDGIPLSINVIRRLPFYTGILVLETATIFMLPLVATYPMWLGVCIMLAISGIHALLTAWINRELGGERGYLMSAGFEDIRHNNESWVLMSGVGVSKHVLQARLDRLSDIFQRRIIGISSPTAGLLLDFLYEIYLRGTTSLTSKTSTARHAVVLLKKKLSDPAISKIVIIAHSGGAIQADIVVNLLLQDGFGGLLGKMEVYTFGAFCARFNNPSRPVWPPPRELFAEPLTTTSLKVPKISSSSPSHSGLRDNPLYPELQAKPRFISHVEHFANSNDPYALMSVLEKENRAHIRGTVFELPTTGKDAYNKNEGGNSLIIGYLDVLFPAGIDTAKPMAEIPVVIRNHKAHAAKKGPGRDKWDITQEEIRLKDFSRLYRYVGGRSPFENTWTDHWTDHEEPPPLEAASGSSLKRQDWE</sequence>
<dbReference type="AlphaFoldDB" id="A0AAN7AFK0"/>
<evidence type="ECO:0000256" key="1">
    <source>
        <dbReference type="SAM" id="MobiDB-lite"/>
    </source>
</evidence>